<accession>A0A7H1N6W1</accession>
<dbReference type="EMBL" id="CP053924">
    <property type="protein sequence ID" value="QNT71447.1"/>
    <property type="molecule type" value="Genomic_DNA"/>
</dbReference>
<geneLocation type="plasmid" evidence="4 5">
    <name>unnamed</name>
</geneLocation>
<organism evidence="4 5">
    <name type="scientific">Defluviicoccus vanus</name>
    <dbReference type="NCBI Taxonomy" id="111831"/>
    <lineage>
        <taxon>Bacteria</taxon>
        <taxon>Pseudomonadati</taxon>
        <taxon>Pseudomonadota</taxon>
        <taxon>Alphaproteobacteria</taxon>
        <taxon>Rhodospirillales</taxon>
        <taxon>Rhodospirillaceae</taxon>
        <taxon>Defluviicoccus</taxon>
    </lineage>
</organism>
<proteinExistence type="predicted"/>
<keyword evidence="2" id="KW-0732">Signal</keyword>
<feature type="region of interest" description="Disordered" evidence="1">
    <location>
        <begin position="47"/>
        <end position="92"/>
    </location>
</feature>
<feature type="signal peptide" evidence="2">
    <location>
        <begin position="1"/>
        <end position="15"/>
    </location>
</feature>
<evidence type="ECO:0000313" key="4">
    <source>
        <dbReference type="EMBL" id="QNT71447.1"/>
    </source>
</evidence>
<dbReference type="Proteomes" id="UP000516369">
    <property type="component" value="Plasmid unnamed"/>
</dbReference>
<sequence length="138" mass="14535">MIAAALISFSSAACAADADRSQDYRFEVVDQPVAVSAHSEFDVKLTKTSTGQPVENAQITQSRLEMTMTRPPQYKSATPGPTSTEMGGEVKLVGTPSPGLYRLMGDVSMPGTWKLGIVATVPGEAQPVEGTATFKAGR</sequence>
<keyword evidence="5" id="KW-1185">Reference proteome</keyword>
<dbReference type="RefSeq" id="WP_190263463.1">
    <property type="nucleotide sequence ID" value="NZ_CP053924.1"/>
</dbReference>
<dbReference type="AlphaFoldDB" id="A0A7H1N6W1"/>
<keyword evidence="4" id="KW-0614">Plasmid</keyword>
<feature type="domain" description="YtkA-like" evidence="3">
    <location>
        <begin position="21"/>
        <end position="115"/>
    </location>
</feature>
<evidence type="ECO:0000313" key="5">
    <source>
        <dbReference type="Proteomes" id="UP000516369"/>
    </source>
</evidence>
<evidence type="ECO:0000256" key="2">
    <source>
        <dbReference type="SAM" id="SignalP"/>
    </source>
</evidence>
<evidence type="ECO:0000256" key="1">
    <source>
        <dbReference type="SAM" id="MobiDB-lite"/>
    </source>
</evidence>
<protein>
    <submittedName>
        <fullName evidence="4">FixH family protein</fullName>
    </submittedName>
</protein>
<feature type="chain" id="PRO_5028932781" evidence="2">
    <location>
        <begin position="16"/>
        <end position="138"/>
    </location>
</feature>
<evidence type="ECO:0000259" key="3">
    <source>
        <dbReference type="Pfam" id="PF13115"/>
    </source>
</evidence>
<gene>
    <name evidence="4" type="ORF">HQ394_19100</name>
</gene>
<dbReference type="InterPro" id="IPR032693">
    <property type="entry name" value="YtkA-like_dom"/>
</dbReference>
<dbReference type="Pfam" id="PF13115">
    <property type="entry name" value="YtkA"/>
    <property type="match status" value="1"/>
</dbReference>
<name>A0A7H1N6W1_9PROT</name>
<feature type="compositionally biased region" description="Polar residues" evidence="1">
    <location>
        <begin position="75"/>
        <end position="85"/>
    </location>
</feature>
<feature type="compositionally biased region" description="Polar residues" evidence="1">
    <location>
        <begin position="47"/>
        <end position="64"/>
    </location>
</feature>
<dbReference type="KEGG" id="dvn:HQ394_19100"/>
<reference evidence="4 5" key="1">
    <citation type="submission" date="2020-05" db="EMBL/GenBank/DDBJ databases">
        <title>Complete closed genome sequence of Defluviicoccus vanus.</title>
        <authorList>
            <person name="Bessarab I."/>
            <person name="Arumugam K."/>
            <person name="Maszenan A.M."/>
            <person name="Seviour R.J."/>
            <person name="Williams R.B."/>
        </authorList>
    </citation>
    <scope>NUCLEOTIDE SEQUENCE [LARGE SCALE GENOMIC DNA]</scope>
    <source>
        <strain evidence="4 5">Ben 114</strain>
        <plasmid evidence="4 5">unnamed</plasmid>
    </source>
</reference>